<dbReference type="GO" id="GO:0005886">
    <property type="term" value="C:plasma membrane"/>
    <property type="evidence" value="ECO:0007669"/>
    <property type="project" value="UniProtKB-SubCell"/>
</dbReference>
<comment type="function">
    <text evidence="10">Part of the ABC transporter complex UgpBAEC involved in sn-glycerol-3-phosphate (G3P) import. Probably responsible for the translocation of the substrate across the membrane.</text>
</comment>
<evidence type="ECO:0000313" key="14">
    <source>
        <dbReference type="EMBL" id="MDX5929827.1"/>
    </source>
</evidence>
<comment type="subunit">
    <text evidence="3">The complex is composed of two ATP-binding proteins (UgpC), two transmembrane proteins (UgpA and UgpE) and a solute-binding protein (UgpB).</text>
</comment>
<feature type="transmembrane region" description="Helical" evidence="12">
    <location>
        <begin position="108"/>
        <end position="129"/>
    </location>
</feature>
<accession>A0AAW9DN97</accession>
<keyword evidence="15" id="KW-1185">Reference proteome</keyword>
<evidence type="ECO:0000256" key="11">
    <source>
        <dbReference type="ARBA" id="ARBA00040780"/>
    </source>
</evidence>
<feature type="domain" description="ABC transmembrane type-1" evidence="13">
    <location>
        <begin position="71"/>
        <end position="283"/>
    </location>
</feature>
<feature type="transmembrane region" description="Helical" evidence="12">
    <location>
        <begin position="71"/>
        <end position="96"/>
    </location>
</feature>
<evidence type="ECO:0000313" key="15">
    <source>
        <dbReference type="Proteomes" id="UP001279553"/>
    </source>
</evidence>
<dbReference type="GO" id="GO:0055085">
    <property type="term" value="P:transmembrane transport"/>
    <property type="evidence" value="ECO:0007669"/>
    <property type="project" value="InterPro"/>
</dbReference>
<evidence type="ECO:0000256" key="5">
    <source>
        <dbReference type="ARBA" id="ARBA00022475"/>
    </source>
</evidence>
<evidence type="ECO:0000256" key="1">
    <source>
        <dbReference type="ARBA" id="ARBA00004429"/>
    </source>
</evidence>
<evidence type="ECO:0000256" key="3">
    <source>
        <dbReference type="ARBA" id="ARBA00011557"/>
    </source>
</evidence>
<gene>
    <name evidence="14" type="ORF">SIL87_03510</name>
</gene>
<evidence type="ECO:0000256" key="7">
    <source>
        <dbReference type="ARBA" id="ARBA00022692"/>
    </source>
</evidence>
<feature type="transmembrane region" description="Helical" evidence="12">
    <location>
        <begin position="206"/>
        <end position="227"/>
    </location>
</feature>
<dbReference type="Proteomes" id="UP001279553">
    <property type="component" value="Unassembled WGS sequence"/>
</dbReference>
<protein>
    <recommendedName>
        <fullName evidence="11">sn-glycerol-3-phosphate transport system permease protein UgpA</fullName>
    </recommendedName>
</protein>
<dbReference type="EMBL" id="JAWXYB010000018">
    <property type="protein sequence ID" value="MDX5929827.1"/>
    <property type="molecule type" value="Genomic_DNA"/>
</dbReference>
<dbReference type="AlphaFoldDB" id="A0AAW9DN97"/>
<proteinExistence type="inferred from homology"/>
<evidence type="ECO:0000256" key="4">
    <source>
        <dbReference type="ARBA" id="ARBA00022448"/>
    </source>
</evidence>
<dbReference type="PROSITE" id="PS50928">
    <property type="entry name" value="ABC_TM1"/>
    <property type="match status" value="1"/>
</dbReference>
<keyword evidence="4 12" id="KW-0813">Transport</keyword>
<organism evidence="14 15">
    <name type="scientific">Acidiphilium acidophilum</name>
    <name type="common">Thiobacillus acidophilus</name>
    <dbReference type="NCBI Taxonomy" id="76588"/>
    <lineage>
        <taxon>Bacteria</taxon>
        <taxon>Pseudomonadati</taxon>
        <taxon>Pseudomonadota</taxon>
        <taxon>Alphaproteobacteria</taxon>
        <taxon>Acetobacterales</taxon>
        <taxon>Acidocellaceae</taxon>
        <taxon>Acidiphilium</taxon>
    </lineage>
</organism>
<evidence type="ECO:0000256" key="2">
    <source>
        <dbReference type="ARBA" id="ARBA00009306"/>
    </source>
</evidence>
<sequence length="292" mass="31885">MERRTLFGGWVLPAVLVAPQLAITVLFFLLPAWRAFAESVRATDAFGLNTSFVGLANFIELFQSETYREALLRTGVFCVAVTVLAMGGGLVLAAFANRAIRGARIYRILLIWPYAIAPAIASVIFVFLMQPQIGMVTNVLARFGLDFNYATHADQAFLLVVLIAAWKQVSYNFIFYLAGLQSVPRSVIEAATLDGARGFYRFRTMIWPLLAPTTFFLIIVNVVYAAFDTFALIFALTAGGPGTATETLVVKVYRDGILNLDIGGSAAQSVILMAIIIALTSVQFRFTGKRAA</sequence>
<dbReference type="RefSeq" id="WP_319612819.1">
    <property type="nucleotide sequence ID" value="NZ_JAWXYB010000018.1"/>
</dbReference>
<dbReference type="InterPro" id="IPR035906">
    <property type="entry name" value="MetI-like_sf"/>
</dbReference>
<evidence type="ECO:0000256" key="8">
    <source>
        <dbReference type="ARBA" id="ARBA00022989"/>
    </source>
</evidence>
<comment type="subcellular location">
    <subcellularLocation>
        <location evidence="1">Cell inner membrane</location>
        <topology evidence="1">Multi-pass membrane protein</topology>
    </subcellularLocation>
    <subcellularLocation>
        <location evidence="12">Cell membrane</location>
        <topology evidence="12">Multi-pass membrane protein</topology>
    </subcellularLocation>
</comment>
<dbReference type="Pfam" id="PF00528">
    <property type="entry name" value="BPD_transp_1"/>
    <property type="match status" value="1"/>
</dbReference>
<evidence type="ECO:0000256" key="10">
    <source>
        <dbReference type="ARBA" id="ARBA00037054"/>
    </source>
</evidence>
<evidence type="ECO:0000259" key="13">
    <source>
        <dbReference type="PROSITE" id="PS50928"/>
    </source>
</evidence>
<dbReference type="CDD" id="cd06261">
    <property type="entry name" value="TM_PBP2"/>
    <property type="match status" value="1"/>
</dbReference>
<keyword evidence="7 12" id="KW-0812">Transmembrane</keyword>
<keyword evidence="5" id="KW-1003">Cell membrane</keyword>
<keyword evidence="6" id="KW-0997">Cell inner membrane</keyword>
<keyword evidence="9 12" id="KW-0472">Membrane</keyword>
<dbReference type="PANTHER" id="PTHR43227:SF9">
    <property type="entry name" value="SN-GLYCEROL-3-PHOSPHATE TRANSPORT SYSTEM PERMEASE PROTEIN UGPA"/>
    <property type="match status" value="1"/>
</dbReference>
<dbReference type="PANTHER" id="PTHR43227">
    <property type="entry name" value="BLL4140 PROTEIN"/>
    <property type="match status" value="1"/>
</dbReference>
<dbReference type="SUPFAM" id="SSF161098">
    <property type="entry name" value="MetI-like"/>
    <property type="match status" value="1"/>
</dbReference>
<comment type="caution">
    <text evidence="14">The sequence shown here is derived from an EMBL/GenBank/DDBJ whole genome shotgun (WGS) entry which is preliminary data.</text>
</comment>
<feature type="transmembrane region" description="Helical" evidence="12">
    <location>
        <begin position="266"/>
        <end position="286"/>
    </location>
</feature>
<feature type="transmembrane region" description="Helical" evidence="12">
    <location>
        <begin position="6"/>
        <end position="30"/>
    </location>
</feature>
<dbReference type="Gene3D" id="1.10.3720.10">
    <property type="entry name" value="MetI-like"/>
    <property type="match status" value="1"/>
</dbReference>
<dbReference type="InterPro" id="IPR050809">
    <property type="entry name" value="UgpAE/MalFG_permease"/>
</dbReference>
<dbReference type="InterPro" id="IPR000515">
    <property type="entry name" value="MetI-like"/>
</dbReference>
<name>A0AAW9DN97_ACIAO</name>
<comment type="similarity">
    <text evidence="2 12">Belongs to the binding-protein-dependent transport system permease family.</text>
</comment>
<evidence type="ECO:0000256" key="9">
    <source>
        <dbReference type="ARBA" id="ARBA00023136"/>
    </source>
</evidence>
<keyword evidence="8 12" id="KW-1133">Transmembrane helix</keyword>
<evidence type="ECO:0000256" key="12">
    <source>
        <dbReference type="RuleBase" id="RU363032"/>
    </source>
</evidence>
<reference evidence="14 15" key="1">
    <citation type="submission" date="2023-11" db="EMBL/GenBank/DDBJ databases">
        <title>MicrobeMod: A computational toolkit for identifying prokaryotic methylation and restriction-modification with nanopore sequencing.</title>
        <authorList>
            <person name="Crits-Christoph A."/>
            <person name="Kang S.C."/>
            <person name="Lee H."/>
            <person name="Ostrov N."/>
        </authorList>
    </citation>
    <scope>NUCLEOTIDE SEQUENCE [LARGE SCALE GENOMIC DNA]</scope>
    <source>
        <strain evidence="14 15">DSMZ 700</strain>
    </source>
</reference>
<evidence type="ECO:0000256" key="6">
    <source>
        <dbReference type="ARBA" id="ARBA00022519"/>
    </source>
</evidence>